<feature type="domain" description="ABC transmembrane type-1" evidence="8">
    <location>
        <begin position="78"/>
        <end position="298"/>
    </location>
</feature>
<proteinExistence type="inferred from homology"/>
<reference evidence="9 10" key="1">
    <citation type="submission" date="2016-06" db="EMBL/GenBank/DDBJ databases">
        <authorList>
            <person name="Kjaerup R.B."/>
            <person name="Dalgaard T.S."/>
            <person name="Juul-Madsen H.R."/>
        </authorList>
    </citation>
    <scope>NUCLEOTIDE SEQUENCE [LARGE SCALE GENOMIC DNA]</scope>
    <source>
        <strain evidence="9 10">DSM 45626</strain>
    </source>
</reference>
<dbReference type="GO" id="GO:0055085">
    <property type="term" value="P:transmembrane transport"/>
    <property type="evidence" value="ECO:0007669"/>
    <property type="project" value="InterPro"/>
</dbReference>
<feature type="transmembrane region" description="Helical" evidence="7">
    <location>
        <begin position="281"/>
        <end position="301"/>
    </location>
</feature>
<evidence type="ECO:0000256" key="5">
    <source>
        <dbReference type="ARBA" id="ARBA00022989"/>
    </source>
</evidence>
<dbReference type="Pfam" id="PF00528">
    <property type="entry name" value="BPD_transp_1"/>
    <property type="match status" value="1"/>
</dbReference>
<sequence length="312" mass="33831">MSAPPPRRPPGGRLGRWALLLLAAPGVCYFAVFAYLPMAGLVVAFKDFNIREGIFGSPWNGLANFRYFFETGDAPRIVFNTLFLNGLFLAATLAWGLLLALMLNEIRLHLFKRVAQSVVFFPYFVSPIVISVMLQVLLAGVGGEGGALNDALSVLHLPEVSWYTEPGAWPWILTVVKVWQLGGYLSVIFLAAITAISPDVYEAGVIDGASRARMAFSITVPLLRPTAAVLLVLGIGRIFYGDFATIYAIVGDNGVLFSTTDVIDTYVFRALRSLGDFGTTAAVGLFQGLVGLVFVTAALIIQRRYARESSLL</sequence>
<keyword evidence="3" id="KW-1003">Cell membrane</keyword>
<evidence type="ECO:0000313" key="9">
    <source>
        <dbReference type="EMBL" id="SCF22678.1"/>
    </source>
</evidence>
<dbReference type="SUPFAM" id="SSF161098">
    <property type="entry name" value="MetI-like"/>
    <property type="match status" value="1"/>
</dbReference>
<dbReference type="InterPro" id="IPR051393">
    <property type="entry name" value="ABC_transporter_permease"/>
</dbReference>
<organism evidence="9 10">
    <name type="scientific">Micromonospora haikouensis</name>
    <dbReference type="NCBI Taxonomy" id="686309"/>
    <lineage>
        <taxon>Bacteria</taxon>
        <taxon>Bacillati</taxon>
        <taxon>Actinomycetota</taxon>
        <taxon>Actinomycetes</taxon>
        <taxon>Micromonosporales</taxon>
        <taxon>Micromonosporaceae</taxon>
        <taxon>Micromonospora</taxon>
    </lineage>
</organism>
<comment type="subcellular location">
    <subcellularLocation>
        <location evidence="1 7">Cell membrane</location>
        <topology evidence="1 7">Multi-pass membrane protein</topology>
    </subcellularLocation>
</comment>
<feature type="transmembrane region" description="Helical" evidence="7">
    <location>
        <begin position="17"/>
        <end position="36"/>
    </location>
</feature>
<comment type="similarity">
    <text evidence="7">Belongs to the binding-protein-dependent transport system permease family.</text>
</comment>
<keyword evidence="6 7" id="KW-0472">Membrane</keyword>
<dbReference type="EMBL" id="FMCW01000061">
    <property type="protein sequence ID" value="SCF22678.1"/>
    <property type="molecule type" value="Genomic_DNA"/>
</dbReference>
<dbReference type="GO" id="GO:0005886">
    <property type="term" value="C:plasma membrane"/>
    <property type="evidence" value="ECO:0007669"/>
    <property type="project" value="UniProtKB-SubCell"/>
</dbReference>
<keyword evidence="2 7" id="KW-0813">Transport</keyword>
<feature type="transmembrane region" description="Helical" evidence="7">
    <location>
        <begin position="77"/>
        <end position="102"/>
    </location>
</feature>
<name>A0A1C4YPV4_9ACTN</name>
<evidence type="ECO:0000256" key="2">
    <source>
        <dbReference type="ARBA" id="ARBA00022448"/>
    </source>
</evidence>
<evidence type="ECO:0000313" key="10">
    <source>
        <dbReference type="Proteomes" id="UP000199375"/>
    </source>
</evidence>
<evidence type="ECO:0000256" key="6">
    <source>
        <dbReference type="ARBA" id="ARBA00023136"/>
    </source>
</evidence>
<accession>A0A1C4YPV4</accession>
<evidence type="ECO:0000256" key="7">
    <source>
        <dbReference type="RuleBase" id="RU363032"/>
    </source>
</evidence>
<evidence type="ECO:0000256" key="3">
    <source>
        <dbReference type="ARBA" id="ARBA00022475"/>
    </source>
</evidence>
<gene>
    <name evidence="9" type="ORF">GA0070558_1617</name>
</gene>
<feature type="transmembrane region" description="Helical" evidence="7">
    <location>
        <begin position="181"/>
        <end position="201"/>
    </location>
</feature>
<dbReference type="PROSITE" id="PS50928">
    <property type="entry name" value="ABC_TM1"/>
    <property type="match status" value="1"/>
</dbReference>
<evidence type="ECO:0000256" key="4">
    <source>
        <dbReference type="ARBA" id="ARBA00022692"/>
    </source>
</evidence>
<dbReference type="InterPro" id="IPR000515">
    <property type="entry name" value="MetI-like"/>
</dbReference>
<feature type="transmembrane region" description="Helical" evidence="7">
    <location>
        <begin position="114"/>
        <end position="138"/>
    </location>
</feature>
<dbReference type="Gene3D" id="1.10.3720.10">
    <property type="entry name" value="MetI-like"/>
    <property type="match status" value="1"/>
</dbReference>
<feature type="transmembrane region" description="Helical" evidence="7">
    <location>
        <begin position="222"/>
        <end position="240"/>
    </location>
</feature>
<dbReference type="PANTHER" id="PTHR30193:SF44">
    <property type="entry name" value="LACTOSE TRANSPORT SYSTEM PERMEASE PROTEIN LACF"/>
    <property type="match status" value="1"/>
</dbReference>
<evidence type="ECO:0000259" key="8">
    <source>
        <dbReference type="PROSITE" id="PS50928"/>
    </source>
</evidence>
<dbReference type="AlphaFoldDB" id="A0A1C4YPV4"/>
<dbReference type="PANTHER" id="PTHR30193">
    <property type="entry name" value="ABC TRANSPORTER PERMEASE PROTEIN"/>
    <property type="match status" value="1"/>
</dbReference>
<protein>
    <submittedName>
        <fullName evidence="9">Carbohydrate ABC transporter membrane protein 1, CUT1 family</fullName>
    </submittedName>
</protein>
<evidence type="ECO:0000256" key="1">
    <source>
        <dbReference type="ARBA" id="ARBA00004651"/>
    </source>
</evidence>
<dbReference type="InterPro" id="IPR035906">
    <property type="entry name" value="MetI-like_sf"/>
</dbReference>
<keyword evidence="5 7" id="KW-1133">Transmembrane helix</keyword>
<dbReference type="RefSeq" id="WP_218107159.1">
    <property type="nucleotide sequence ID" value="NZ_FMCW01000061.1"/>
</dbReference>
<keyword evidence="4 7" id="KW-0812">Transmembrane</keyword>
<dbReference type="CDD" id="cd06261">
    <property type="entry name" value="TM_PBP2"/>
    <property type="match status" value="1"/>
</dbReference>
<dbReference type="Proteomes" id="UP000199375">
    <property type="component" value="Unassembled WGS sequence"/>
</dbReference>